<dbReference type="Gene3D" id="3.60.21.10">
    <property type="match status" value="1"/>
</dbReference>
<dbReference type="GO" id="GO:0016788">
    <property type="term" value="F:hydrolase activity, acting on ester bonds"/>
    <property type="evidence" value="ECO:0007669"/>
    <property type="project" value="InterPro"/>
</dbReference>
<dbReference type="EMBL" id="FQWM01000004">
    <property type="protein sequence ID" value="SHH26137.1"/>
    <property type="molecule type" value="Genomic_DNA"/>
</dbReference>
<dbReference type="PROSITE" id="PS00785">
    <property type="entry name" value="5_NUCLEOTIDASE_1"/>
    <property type="match status" value="1"/>
</dbReference>
<dbReference type="GO" id="GO:0046872">
    <property type="term" value="F:metal ion binding"/>
    <property type="evidence" value="ECO:0007669"/>
    <property type="project" value="InterPro"/>
</dbReference>
<dbReference type="InterPro" id="IPR006146">
    <property type="entry name" value="5'-Nucleotdase_CS"/>
</dbReference>
<dbReference type="PANTHER" id="PTHR11575">
    <property type="entry name" value="5'-NUCLEOTIDASE-RELATED"/>
    <property type="match status" value="1"/>
</dbReference>
<dbReference type="InterPro" id="IPR008334">
    <property type="entry name" value="5'-Nucleotdase_C"/>
</dbReference>
<name>A0A1M5RIL3_9RHOB</name>
<keyword evidence="7" id="KW-1185">Reference proteome</keyword>
<dbReference type="AlphaFoldDB" id="A0A1M5RIL3"/>
<dbReference type="STRING" id="870908.SAMN04488044_2212"/>
<dbReference type="PANTHER" id="PTHR11575:SF6">
    <property type="entry name" value="2',3'-CYCLIC-NUCLEOTIDE 2'-PHOSPHODIESTERASE_3'-NUCLEOTIDASE"/>
    <property type="match status" value="1"/>
</dbReference>
<dbReference type="GO" id="GO:0000166">
    <property type="term" value="F:nucleotide binding"/>
    <property type="evidence" value="ECO:0007669"/>
    <property type="project" value="UniProtKB-KW"/>
</dbReference>
<evidence type="ECO:0000256" key="1">
    <source>
        <dbReference type="ARBA" id="ARBA00006654"/>
    </source>
</evidence>
<protein>
    <submittedName>
        <fullName evidence="6">2',3'-cyclic-nucleotide 2'-phosphodiesterase / 3'-nucleotidase</fullName>
    </submittedName>
</protein>
<accession>A0A1M5RIL3</accession>
<dbReference type="InterPro" id="IPR006179">
    <property type="entry name" value="5_nucleotidase/apyrase"/>
</dbReference>
<dbReference type="GO" id="GO:0009166">
    <property type="term" value="P:nucleotide catabolic process"/>
    <property type="evidence" value="ECO:0007669"/>
    <property type="project" value="InterPro"/>
</dbReference>
<dbReference type="Gene3D" id="3.90.780.10">
    <property type="entry name" value="5'-Nucleotidase, C-terminal domain"/>
    <property type="match status" value="1"/>
</dbReference>
<keyword evidence="2" id="KW-0732">Signal</keyword>
<feature type="domain" description="Calcineurin-like phosphoesterase" evidence="4">
    <location>
        <begin position="15"/>
        <end position="243"/>
    </location>
</feature>
<evidence type="ECO:0000259" key="4">
    <source>
        <dbReference type="Pfam" id="PF00149"/>
    </source>
</evidence>
<dbReference type="Proteomes" id="UP000184211">
    <property type="component" value="Unassembled WGS sequence"/>
</dbReference>
<dbReference type="SUPFAM" id="SSF55816">
    <property type="entry name" value="5'-nucleotidase (syn. UDP-sugar hydrolase), C-terminal domain"/>
    <property type="match status" value="1"/>
</dbReference>
<keyword evidence="3" id="KW-0547">Nucleotide-binding</keyword>
<evidence type="ECO:0000256" key="3">
    <source>
        <dbReference type="RuleBase" id="RU362119"/>
    </source>
</evidence>
<comment type="similarity">
    <text evidence="1 3">Belongs to the 5'-nucleotidase family.</text>
</comment>
<organism evidence="6 7">
    <name type="scientific">Cognatishimia maritima</name>
    <dbReference type="NCBI Taxonomy" id="870908"/>
    <lineage>
        <taxon>Bacteria</taxon>
        <taxon>Pseudomonadati</taxon>
        <taxon>Pseudomonadota</taxon>
        <taxon>Alphaproteobacteria</taxon>
        <taxon>Rhodobacterales</taxon>
        <taxon>Paracoccaceae</taxon>
        <taxon>Cognatishimia</taxon>
    </lineage>
</organism>
<sequence>MTQPADAPSIDAQLHILATSDVHGALVPGAKSNAQGALSGLSALITRLRSEHTNCLLLDNGDFLQGGAICDYAKDHAMDDHLEHPVISAMNHLRYDAVGLGNHEFDFGLPYLNDCLRAANFPVIGSNIVCPKQAWQSHIILQRTLRLADGTDKAIRIGVMSLLPEQVTAWNACHLAGRATTEDIVDCARATARALRTDGADFVVCLLHSGFGNRHSSPKMENAAFPVAEQADIDAMICGHTHRTFPDASLVRTDPMHASGRVFGVPTVMPGFDAAFLGQITLDLSFQDRTPKIIGAQSELLSASPTQHDNALIQLLAPSLGNSQRRLATVIGQTDVPIHSYFSRLPGDVAVAVTAAAQLRYAKRHLAAHLPPDQPILSAASPFKGGGRGGPLNFAHISAGPVTKALMNSLHPFQNQLVALDLTGAQLTEWLEMSASNFHQVLPNQADAPLRNADFPCYSFDTIFGLHYDIDITQPARFDVLGQKVSHSARVKNLRFEGRPISETQRFVLLTNSYRAGGGGNFPGVADIPQMTLPMVDSRSILQEFLKDGVTKAQIPTSPWRFSSPQCLRAIAAIGPGVRDLFSAGESPEIPVTEGPIDDAGFLRCAIEIAPTVRPEALAFAERPAYIDD</sequence>
<dbReference type="Pfam" id="PF02872">
    <property type="entry name" value="5_nucleotid_C"/>
    <property type="match status" value="1"/>
</dbReference>
<dbReference type="InterPro" id="IPR004843">
    <property type="entry name" value="Calcineurin-like_PHP"/>
</dbReference>
<dbReference type="InterPro" id="IPR036907">
    <property type="entry name" value="5'-Nucleotdase_C_sf"/>
</dbReference>
<evidence type="ECO:0000259" key="5">
    <source>
        <dbReference type="Pfam" id="PF02872"/>
    </source>
</evidence>
<evidence type="ECO:0000313" key="7">
    <source>
        <dbReference type="Proteomes" id="UP000184211"/>
    </source>
</evidence>
<dbReference type="RefSeq" id="WP_072793094.1">
    <property type="nucleotide sequence ID" value="NZ_FQWM01000004.1"/>
</dbReference>
<keyword evidence="3" id="KW-0378">Hydrolase</keyword>
<evidence type="ECO:0000313" key="6">
    <source>
        <dbReference type="EMBL" id="SHH26137.1"/>
    </source>
</evidence>
<dbReference type="InterPro" id="IPR029052">
    <property type="entry name" value="Metallo-depent_PP-like"/>
</dbReference>
<proteinExistence type="inferred from homology"/>
<dbReference type="OrthoDB" id="9803927at2"/>
<feature type="domain" description="5'-Nucleotidase C-terminal" evidence="5">
    <location>
        <begin position="395"/>
        <end position="525"/>
    </location>
</feature>
<dbReference type="SUPFAM" id="SSF56300">
    <property type="entry name" value="Metallo-dependent phosphatases"/>
    <property type="match status" value="1"/>
</dbReference>
<dbReference type="Pfam" id="PF00149">
    <property type="entry name" value="Metallophos"/>
    <property type="match status" value="1"/>
</dbReference>
<evidence type="ECO:0000256" key="2">
    <source>
        <dbReference type="ARBA" id="ARBA00022729"/>
    </source>
</evidence>
<reference evidence="7" key="1">
    <citation type="submission" date="2016-11" db="EMBL/GenBank/DDBJ databases">
        <authorList>
            <person name="Varghese N."/>
            <person name="Submissions S."/>
        </authorList>
    </citation>
    <scope>NUCLEOTIDE SEQUENCE [LARGE SCALE GENOMIC DNA]</scope>
    <source>
        <strain evidence="7">DSM 28223</strain>
    </source>
</reference>
<gene>
    <name evidence="6" type="ORF">SAMN04488044_2212</name>
</gene>
<dbReference type="PRINTS" id="PR01607">
    <property type="entry name" value="APYRASEFAMLY"/>
</dbReference>
<dbReference type="GO" id="GO:0030288">
    <property type="term" value="C:outer membrane-bounded periplasmic space"/>
    <property type="evidence" value="ECO:0007669"/>
    <property type="project" value="TreeGrafter"/>
</dbReference>
<dbReference type="PROSITE" id="PS00786">
    <property type="entry name" value="5_NUCLEOTIDASE_2"/>
    <property type="match status" value="1"/>
</dbReference>